<keyword evidence="1 2" id="KW-0663">Pyridoxal phosphate</keyword>
<dbReference type="STRING" id="40754.THII_2980"/>
<keyword evidence="7" id="KW-1185">Reference proteome</keyword>
<feature type="modified residue" description="N6-(pyridoxal phosphate)lysine" evidence="2 3">
    <location>
        <position position="40"/>
    </location>
</feature>
<comment type="function">
    <text evidence="2">Pyridoxal 5'-phosphate (PLP)-binding protein, which is involved in PLP homeostasis.</text>
</comment>
<dbReference type="GO" id="GO:0030170">
    <property type="term" value="F:pyridoxal phosphate binding"/>
    <property type="evidence" value="ECO:0007669"/>
    <property type="project" value="UniProtKB-UniRule"/>
</dbReference>
<evidence type="ECO:0000259" key="5">
    <source>
        <dbReference type="Pfam" id="PF01168"/>
    </source>
</evidence>
<comment type="similarity">
    <text evidence="2 4">Belongs to the pyridoxal phosphate-binding protein YggS/PROSC family.</text>
</comment>
<evidence type="ECO:0000313" key="6">
    <source>
        <dbReference type="EMBL" id="BAP57277.1"/>
    </source>
</evidence>
<proteinExistence type="inferred from homology"/>
<evidence type="ECO:0000256" key="4">
    <source>
        <dbReference type="RuleBase" id="RU004514"/>
    </source>
</evidence>
<protein>
    <recommendedName>
        <fullName evidence="2">Pyridoxal phosphate homeostasis protein</fullName>
        <shortName evidence="2">PLP homeostasis protein</shortName>
    </recommendedName>
</protein>
<organism evidence="6 7">
    <name type="scientific">Thioploca ingrica</name>
    <dbReference type="NCBI Taxonomy" id="40754"/>
    <lineage>
        <taxon>Bacteria</taxon>
        <taxon>Pseudomonadati</taxon>
        <taxon>Pseudomonadota</taxon>
        <taxon>Gammaproteobacteria</taxon>
        <taxon>Thiotrichales</taxon>
        <taxon>Thiotrichaceae</taxon>
        <taxon>Thioploca</taxon>
    </lineage>
</organism>
<evidence type="ECO:0000256" key="1">
    <source>
        <dbReference type="ARBA" id="ARBA00022898"/>
    </source>
</evidence>
<dbReference type="HOGENOM" id="CLU_059988_0_1_6"/>
<dbReference type="KEGG" id="tig:THII_2980"/>
<dbReference type="PANTHER" id="PTHR10146">
    <property type="entry name" value="PROLINE SYNTHETASE CO-TRANSCRIBED BACTERIAL HOMOLOG PROTEIN"/>
    <property type="match status" value="1"/>
</dbReference>
<dbReference type="InterPro" id="IPR001608">
    <property type="entry name" value="Ala_racemase_N"/>
</dbReference>
<dbReference type="NCBIfam" id="TIGR00044">
    <property type="entry name" value="YggS family pyridoxal phosphate-dependent enzyme"/>
    <property type="match status" value="1"/>
</dbReference>
<dbReference type="FunFam" id="3.20.20.10:FF:000018">
    <property type="entry name" value="Pyridoxal phosphate homeostasis protein"/>
    <property type="match status" value="1"/>
</dbReference>
<dbReference type="PROSITE" id="PS01211">
    <property type="entry name" value="UPF0001"/>
    <property type="match status" value="1"/>
</dbReference>
<gene>
    <name evidence="6" type="ORF">THII_2980</name>
</gene>
<dbReference type="CDD" id="cd06824">
    <property type="entry name" value="PLPDE_III_Yggs_like"/>
    <property type="match status" value="1"/>
</dbReference>
<dbReference type="Gene3D" id="3.20.20.10">
    <property type="entry name" value="Alanine racemase"/>
    <property type="match status" value="1"/>
</dbReference>
<comment type="cofactor">
    <cofactor evidence="3">
        <name>pyridoxal 5'-phosphate</name>
        <dbReference type="ChEBI" id="CHEBI:597326"/>
    </cofactor>
</comment>
<dbReference type="PANTHER" id="PTHR10146:SF14">
    <property type="entry name" value="PYRIDOXAL PHOSPHATE HOMEOSTASIS PROTEIN"/>
    <property type="match status" value="1"/>
</dbReference>
<sequence length="238" mass="26966">MKPEPLKIAQAIDTVKQQIVHAAHQFSRSPESIQLLAVSKTHPVADIMLAYQSGQRCFGENYLQEAVPKIQALRNYKLEWHFIGQLQSNKTRLVAENFDWVQSLETLNQAQRLNAQRPQQLPPLNVCIQINISQEQQKSGIELDELPTLARLVMKLPRLRLRGLMTLPAPSQDFEQQRIPFRTLCTIYQQLQAELSLELDTLSMGMSHDMVAAIAEGATLVRIGTAIFGERVKSASWQ</sequence>
<evidence type="ECO:0000256" key="3">
    <source>
        <dbReference type="PIRSR" id="PIRSR004848-1"/>
    </source>
</evidence>
<dbReference type="Proteomes" id="UP000031623">
    <property type="component" value="Chromosome"/>
</dbReference>
<evidence type="ECO:0000256" key="2">
    <source>
        <dbReference type="HAMAP-Rule" id="MF_02087"/>
    </source>
</evidence>
<dbReference type="EMBL" id="AP014633">
    <property type="protein sequence ID" value="BAP57277.1"/>
    <property type="molecule type" value="Genomic_DNA"/>
</dbReference>
<dbReference type="AlphaFoldDB" id="A0A090AMN3"/>
<dbReference type="InterPro" id="IPR029066">
    <property type="entry name" value="PLP-binding_barrel"/>
</dbReference>
<evidence type="ECO:0000313" key="7">
    <source>
        <dbReference type="Proteomes" id="UP000031623"/>
    </source>
</evidence>
<dbReference type="PIRSF" id="PIRSF004848">
    <property type="entry name" value="YBL036c_PLPDEIII"/>
    <property type="match status" value="1"/>
</dbReference>
<dbReference type="Pfam" id="PF01168">
    <property type="entry name" value="Ala_racemase_N"/>
    <property type="match status" value="1"/>
</dbReference>
<feature type="domain" description="Alanine racemase N-terminal" evidence="5">
    <location>
        <begin position="32"/>
        <end position="231"/>
    </location>
</feature>
<dbReference type="InterPro" id="IPR011078">
    <property type="entry name" value="PyrdxlP_homeostasis"/>
</dbReference>
<dbReference type="HAMAP" id="MF_02087">
    <property type="entry name" value="PLP_homeostasis"/>
    <property type="match status" value="1"/>
</dbReference>
<dbReference type="SUPFAM" id="SSF51419">
    <property type="entry name" value="PLP-binding barrel"/>
    <property type="match status" value="1"/>
</dbReference>
<accession>A0A090AMN3</accession>
<name>A0A090AMN3_9GAMM</name>
<reference evidence="6 7" key="1">
    <citation type="journal article" date="2014" name="ISME J.">
        <title>Ecophysiology of Thioploca ingrica as revealed by the complete genome sequence supplemented with proteomic evidence.</title>
        <authorList>
            <person name="Kojima H."/>
            <person name="Ogura Y."/>
            <person name="Yamamoto N."/>
            <person name="Togashi T."/>
            <person name="Mori H."/>
            <person name="Watanabe T."/>
            <person name="Nemoto F."/>
            <person name="Kurokawa K."/>
            <person name="Hayashi T."/>
            <person name="Fukui M."/>
        </authorList>
    </citation>
    <scope>NUCLEOTIDE SEQUENCE [LARGE SCALE GENOMIC DNA]</scope>
</reference>